<evidence type="ECO:0000256" key="2">
    <source>
        <dbReference type="ARBA" id="ARBA00006317"/>
    </source>
</evidence>
<keyword evidence="3 6" id="KW-0238">DNA-binding</keyword>
<comment type="subcellular location">
    <subcellularLocation>
        <location evidence="1 6">Nucleus</location>
    </subcellularLocation>
</comment>
<dbReference type="Proteomes" id="UP000838412">
    <property type="component" value="Chromosome 12"/>
</dbReference>
<keyword evidence="10" id="KW-1185">Reference proteome</keyword>
<feature type="compositionally biased region" description="Polar residues" evidence="7">
    <location>
        <begin position="198"/>
        <end position="228"/>
    </location>
</feature>
<evidence type="ECO:0000256" key="5">
    <source>
        <dbReference type="ARBA" id="ARBA00023242"/>
    </source>
</evidence>
<dbReference type="InterPro" id="IPR001356">
    <property type="entry name" value="HD"/>
</dbReference>
<evidence type="ECO:0000313" key="9">
    <source>
        <dbReference type="EMBL" id="CAH1241102.1"/>
    </source>
</evidence>
<name>A0A8J9YSV2_BRALA</name>
<protein>
    <submittedName>
        <fullName evidence="9">HOXA10 protein</fullName>
    </submittedName>
</protein>
<evidence type="ECO:0000259" key="8">
    <source>
        <dbReference type="SMART" id="SM00389"/>
    </source>
</evidence>
<dbReference type="OrthoDB" id="9978525at2759"/>
<evidence type="ECO:0000313" key="10">
    <source>
        <dbReference type="Proteomes" id="UP000838412"/>
    </source>
</evidence>
<dbReference type="GO" id="GO:0000978">
    <property type="term" value="F:RNA polymerase II cis-regulatory region sequence-specific DNA binding"/>
    <property type="evidence" value="ECO:0007669"/>
    <property type="project" value="TreeGrafter"/>
</dbReference>
<dbReference type="InterPro" id="IPR020479">
    <property type="entry name" value="HD_metazoa"/>
</dbReference>
<dbReference type="PANTHER" id="PTHR45874:SF4">
    <property type="entry name" value="HOMEOBOX PROTEIN ABDOMINAL-B"/>
    <property type="match status" value="1"/>
</dbReference>
<dbReference type="InterPro" id="IPR009057">
    <property type="entry name" value="Homeodomain-like_sf"/>
</dbReference>
<organism evidence="9 10">
    <name type="scientific">Branchiostoma lanceolatum</name>
    <name type="common">Common lancelet</name>
    <name type="synonym">Amphioxus lanceolatum</name>
    <dbReference type="NCBI Taxonomy" id="7740"/>
    <lineage>
        <taxon>Eukaryota</taxon>
        <taxon>Metazoa</taxon>
        <taxon>Chordata</taxon>
        <taxon>Cephalochordata</taxon>
        <taxon>Leptocardii</taxon>
        <taxon>Amphioxiformes</taxon>
        <taxon>Branchiostomatidae</taxon>
        <taxon>Branchiostoma</taxon>
    </lineage>
</organism>
<proteinExistence type="inferred from homology"/>
<dbReference type="GO" id="GO:0005634">
    <property type="term" value="C:nucleus"/>
    <property type="evidence" value="ECO:0007669"/>
    <property type="project" value="UniProtKB-SubCell"/>
</dbReference>
<evidence type="ECO:0000256" key="3">
    <source>
        <dbReference type="ARBA" id="ARBA00023125"/>
    </source>
</evidence>
<gene>
    <name evidence="9" type="primary">HOXA10</name>
    <name evidence="9" type="ORF">BLAG_LOCUS4872</name>
</gene>
<dbReference type="InterPro" id="IPR017970">
    <property type="entry name" value="Homeobox_CS"/>
</dbReference>
<dbReference type="PANTHER" id="PTHR45874">
    <property type="entry name" value="HOMEOBOX PROTEIN ABDOMINAL-B"/>
    <property type="match status" value="1"/>
</dbReference>
<evidence type="ECO:0000256" key="6">
    <source>
        <dbReference type="RuleBase" id="RU000682"/>
    </source>
</evidence>
<reference evidence="9" key="1">
    <citation type="submission" date="2022-01" db="EMBL/GenBank/DDBJ databases">
        <authorList>
            <person name="Braso-Vives M."/>
        </authorList>
    </citation>
    <scope>NUCLEOTIDE SEQUENCE</scope>
</reference>
<evidence type="ECO:0000256" key="1">
    <source>
        <dbReference type="ARBA" id="ARBA00004123"/>
    </source>
</evidence>
<feature type="region of interest" description="Disordered" evidence="7">
    <location>
        <begin position="193"/>
        <end position="228"/>
    </location>
</feature>
<dbReference type="PRINTS" id="PR00024">
    <property type="entry name" value="HOMEOBOX"/>
</dbReference>
<comment type="similarity">
    <text evidence="2">Belongs to the Abd-B homeobox family.</text>
</comment>
<feature type="domain" description="Homeobox" evidence="8">
    <location>
        <begin position="247"/>
        <end position="309"/>
    </location>
</feature>
<keyword evidence="4 6" id="KW-0371">Homeobox</keyword>
<dbReference type="AlphaFoldDB" id="A0A8J9YSV2"/>
<dbReference type="Gene3D" id="1.10.10.60">
    <property type="entry name" value="Homeodomain-like"/>
    <property type="match status" value="1"/>
</dbReference>
<dbReference type="SMART" id="SM00389">
    <property type="entry name" value="HOX"/>
    <property type="match status" value="1"/>
</dbReference>
<dbReference type="InterPro" id="IPR046333">
    <property type="entry name" value="HXA10/ABDB-like"/>
</dbReference>
<dbReference type="GO" id="GO:0000981">
    <property type="term" value="F:DNA-binding transcription factor activity, RNA polymerase II-specific"/>
    <property type="evidence" value="ECO:0007669"/>
    <property type="project" value="InterPro"/>
</dbReference>
<dbReference type="EMBL" id="OV696697">
    <property type="protein sequence ID" value="CAH1241102.1"/>
    <property type="molecule type" value="Genomic_DNA"/>
</dbReference>
<keyword evidence="5 6" id="KW-0539">Nucleus</keyword>
<evidence type="ECO:0000256" key="7">
    <source>
        <dbReference type="SAM" id="MobiDB-lite"/>
    </source>
</evidence>
<evidence type="ECO:0000256" key="4">
    <source>
        <dbReference type="ARBA" id="ARBA00023155"/>
    </source>
</evidence>
<dbReference type="SUPFAM" id="SSF46689">
    <property type="entry name" value="Homeodomain-like"/>
    <property type="match status" value="1"/>
</dbReference>
<accession>A0A8J9YSV2</accession>
<dbReference type="CDD" id="cd00086">
    <property type="entry name" value="homeodomain"/>
    <property type="match status" value="1"/>
</dbReference>
<sequence length="329" mass="35858">MTSSSPIAGGFLLDAYISGGSANLYGRPGLCMTGNGALDSAHWQPCARIPPTSDGHNARALSSSLSPHDAPWPGITGGYYGTQAVDYTPSAIDHYSLSSGIKRETHFRAKSASERFGCGQDSMMAQFFPMERKLPHHTDYNYLRYQYGSNNKDYHKLSNSTHGGGGTTAPSAGIFAATEKHGGGLGQWSAPAGPTTGPVGNSNFSGADSHPNTACSTPPASIPSSTNGASPLQDVCGATSWMAPRVGRKKRCPYTKYQILELEKEFLFNMYVSRERRQEISRHVNLSDRQVKIWFQNRRMKMKRMNKAREEQIRNHQERGHQAVAPVSG</sequence>
<dbReference type="Pfam" id="PF00046">
    <property type="entry name" value="Homeodomain"/>
    <property type="match status" value="1"/>
</dbReference>
<dbReference type="PROSITE" id="PS00027">
    <property type="entry name" value="HOMEOBOX_1"/>
    <property type="match status" value="1"/>
</dbReference>